<evidence type="ECO:0000259" key="2">
    <source>
        <dbReference type="Pfam" id="PF01613"/>
    </source>
</evidence>
<dbReference type="InterPro" id="IPR012349">
    <property type="entry name" value="Split_barrel_FMN-bd"/>
</dbReference>
<dbReference type="EMBL" id="JAJEPW010000097">
    <property type="protein sequence ID" value="MCC2131045.1"/>
    <property type="molecule type" value="Genomic_DNA"/>
</dbReference>
<dbReference type="GO" id="GO:0010181">
    <property type="term" value="F:FMN binding"/>
    <property type="evidence" value="ECO:0007669"/>
    <property type="project" value="InterPro"/>
</dbReference>
<dbReference type="SUPFAM" id="SSF50475">
    <property type="entry name" value="FMN-binding split barrel"/>
    <property type="match status" value="1"/>
</dbReference>
<proteinExistence type="inferred from homology"/>
<dbReference type="Pfam" id="PF01613">
    <property type="entry name" value="Flavin_Reduct"/>
    <property type="match status" value="1"/>
</dbReference>
<comment type="similarity">
    <text evidence="1">Belongs to the flavoredoxin family.</text>
</comment>
<dbReference type="PANTHER" id="PTHR43567:SF5">
    <property type="entry name" value="HYPOTHETICAL CYTOSOLIC PROTEIN"/>
    <property type="match status" value="1"/>
</dbReference>
<feature type="domain" description="Flavin reductase like" evidence="2">
    <location>
        <begin position="10"/>
        <end position="161"/>
    </location>
</feature>
<dbReference type="InterPro" id="IPR002563">
    <property type="entry name" value="Flavin_Rdtase-like_dom"/>
</dbReference>
<evidence type="ECO:0000313" key="4">
    <source>
        <dbReference type="Proteomes" id="UP001199319"/>
    </source>
</evidence>
<dbReference type="GO" id="GO:0016646">
    <property type="term" value="F:oxidoreductase activity, acting on the CH-NH group of donors, NAD or NADP as acceptor"/>
    <property type="evidence" value="ECO:0007669"/>
    <property type="project" value="UniProtKB-ARBA"/>
</dbReference>
<sequence length="166" mass="19100">MMHLEADVFRKFDKQWALVTAGTPEHYNTMTISWGGLGTLWRRPVATVYVKKNRYTFEFMEQSDYFTVSFYPEAQRRALSLLGSTSGRDGDKVAAAGLTPEFLPQGITFRQAETTLVCRKLYCQDFALDQIPRDVQDIFYRDEPVHRMYIGEVVDIIGNESLANRP</sequence>
<evidence type="ECO:0000256" key="1">
    <source>
        <dbReference type="ARBA" id="ARBA00038054"/>
    </source>
</evidence>
<reference evidence="3" key="1">
    <citation type="submission" date="2021-10" db="EMBL/GenBank/DDBJ databases">
        <title>Anaerobic single-cell dispensing facilitates the cultivation of human gut bacteria.</title>
        <authorList>
            <person name="Afrizal A."/>
        </authorList>
    </citation>
    <scope>NUCLEOTIDE SEQUENCE</scope>
    <source>
        <strain evidence="3">CLA-AA-H272</strain>
    </source>
</reference>
<dbReference type="RefSeq" id="WP_302930163.1">
    <property type="nucleotide sequence ID" value="NZ_JAJEPW010000097.1"/>
</dbReference>
<name>A0AAE3DFV0_9FIRM</name>
<dbReference type="Gene3D" id="2.30.110.10">
    <property type="entry name" value="Electron Transport, Fmn-binding Protein, Chain A"/>
    <property type="match status" value="1"/>
</dbReference>
<dbReference type="InterPro" id="IPR052174">
    <property type="entry name" value="Flavoredoxin"/>
</dbReference>
<protein>
    <submittedName>
        <fullName evidence="3">Flavin reductase</fullName>
    </submittedName>
</protein>
<accession>A0AAE3DFV0</accession>
<dbReference type="Proteomes" id="UP001199319">
    <property type="component" value="Unassembled WGS sequence"/>
</dbReference>
<dbReference type="PANTHER" id="PTHR43567">
    <property type="entry name" value="FLAVOREDOXIN-RELATED-RELATED"/>
    <property type="match status" value="1"/>
</dbReference>
<dbReference type="AlphaFoldDB" id="A0AAE3DFV0"/>
<evidence type="ECO:0000313" key="3">
    <source>
        <dbReference type="EMBL" id="MCC2131045.1"/>
    </source>
</evidence>
<comment type="caution">
    <text evidence="3">The sequence shown here is derived from an EMBL/GenBank/DDBJ whole genome shotgun (WGS) entry which is preliminary data.</text>
</comment>
<gene>
    <name evidence="3" type="ORF">LKD37_16345</name>
</gene>
<organism evidence="3 4">
    <name type="scientific">Brotocaccenecus cirricatena</name>
    <dbReference type="NCBI Taxonomy" id="3064195"/>
    <lineage>
        <taxon>Bacteria</taxon>
        <taxon>Bacillati</taxon>
        <taxon>Bacillota</taxon>
        <taxon>Clostridia</taxon>
        <taxon>Eubacteriales</taxon>
        <taxon>Oscillospiraceae</taxon>
        <taxon>Brotocaccenecus</taxon>
    </lineage>
</organism>
<keyword evidence="4" id="KW-1185">Reference proteome</keyword>